<accession>A0A1M7GG80</accession>
<dbReference type="SUPFAM" id="SSF88713">
    <property type="entry name" value="Glycoside hydrolase/deacetylase"/>
    <property type="match status" value="1"/>
</dbReference>
<dbReference type="Pfam" id="PF04748">
    <property type="entry name" value="Polysacc_deac_2"/>
    <property type="match status" value="1"/>
</dbReference>
<dbReference type="Gene3D" id="3.20.20.370">
    <property type="entry name" value="Glycoside hydrolase/deacetylase"/>
    <property type="match status" value="1"/>
</dbReference>
<feature type="compositionally biased region" description="Polar residues" evidence="1">
    <location>
        <begin position="233"/>
        <end position="242"/>
    </location>
</feature>
<dbReference type="EMBL" id="FRCB01000005">
    <property type="protein sequence ID" value="SHM15372.1"/>
    <property type="molecule type" value="Genomic_DNA"/>
</dbReference>
<dbReference type="InterPro" id="IPR011330">
    <property type="entry name" value="Glyco_hydro/deAcase_b/a-brl"/>
</dbReference>
<feature type="compositionally biased region" description="Pro residues" evidence="1">
    <location>
        <begin position="63"/>
        <end position="77"/>
    </location>
</feature>
<protein>
    <submittedName>
        <fullName evidence="2">Uncharacterized conserved protein YibQ, putative polysaccharide deacetylase 2 family</fullName>
    </submittedName>
</protein>
<name>A0A1M7GG80_9RHOB</name>
<dbReference type="InterPro" id="IPR006837">
    <property type="entry name" value="Divergent_DAC"/>
</dbReference>
<reference evidence="2 3" key="1">
    <citation type="submission" date="2016-11" db="EMBL/GenBank/DDBJ databases">
        <authorList>
            <person name="Varghese N."/>
            <person name="Submissions S."/>
        </authorList>
    </citation>
    <scope>NUCLEOTIDE SEQUENCE [LARGE SCALE GENOMIC DNA]</scope>
    <source>
        <strain evidence="2 3">DSM 28249</strain>
    </source>
</reference>
<feature type="compositionally biased region" description="Low complexity" evidence="1">
    <location>
        <begin position="171"/>
        <end position="193"/>
    </location>
</feature>
<feature type="compositionally biased region" description="Low complexity" evidence="1">
    <location>
        <begin position="34"/>
        <end position="44"/>
    </location>
</feature>
<feature type="compositionally biased region" description="Pro residues" evidence="1">
    <location>
        <begin position="194"/>
        <end position="210"/>
    </location>
</feature>
<feature type="region of interest" description="Disordered" evidence="1">
    <location>
        <begin position="31"/>
        <end position="281"/>
    </location>
</feature>
<dbReference type="GO" id="GO:0005975">
    <property type="term" value="P:carbohydrate metabolic process"/>
    <property type="evidence" value="ECO:0007669"/>
    <property type="project" value="InterPro"/>
</dbReference>
<evidence type="ECO:0000313" key="3">
    <source>
        <dbReference type="Proteomes" id="UP000322545"/>
    </source>
</evidence>
<evidence type="ECO:0000256" key="1">
    <source>
        <dbReference type="SAM" id="MobiDB-lite"/>
    </source>
</evidence>
<dbReference type="AlphaFoldDB" id="A0A1M7GG80"/>
<sequence length="505" mass="51397">MARGAFSGFLVGTVLSGLAVGTVSVLSFPPASAPPDAAALDMPAGSEFNQSREDRQAELPTVEEPPAPDAAPKAPPPEPDDLASLEGADTRPAAQPNAVTADKSLAPPATGDSASGVAVESESPVLPSPQSMAPEAPPSEGALSISTEPAQPAPPEIEDNSGVFPGVGTSPAEAPADAAPEPETAAPETAAPEPAAPEPAEPETPAPEPAVPETAQTEQPAPRTIGTGEPSGTIDNLAQGVTTDRLPSLRETPEEPAPDAEQEAGQGADSAQTPETADDTSRPAIERFAVEFANPDNKPIMSIVLIDDGSSPIGPDAVLDFPYPISMAVDASWPGALQRSGAYRAAGFEVLAIADLPDGASATDTEVAMEAFLKAVPEAVAVMEAPGDALQANRDASEQMAAILLETGHGLVMFPDGLDTAQKLAAKAGVPSATVFRDFDSAGQDDAAIRRFLDQAAFRAGQEEVGVIMVGRLRPDTISALLLWGLQDRASRVALAPVSALLTGQ</sequence>
<gene>
    <name evidence="2" type="ORF">SAMN05443432_1059</name>
</gene>
<proteinExistence type="predicted"/>
<keyword evidence="3" id="KW-1185">Reference proteome</keyword>
<evidence type="ECO:0000313" key="2">
    <source>
        <dbReference type="EMBL" id="SHM15372.1"/>
    </source>
</evidence>
<dbReference type="Proteomes" id="UP000322545">
    <property type="component" value="Unassembled WGS sequence"/>
</dbReference>
<dbReference type="RefSeq" id="WP_149779602.1">
    <property type="nucleotide sequence ID" value="NZ_FRCB01000005.1"/>
</dbReference>
<organism evidence="2 3">
    <name type="scientific">Roseovarius litoreus</name>
    <dbReference type="NCBI Taxonomy" id="1155722"/>
    <lineage>
        <taxon>Bacteria</taxon>
        <taxon>Pseudomonadati</taxon>
        <taxon>Pseudomonadota</taxon>
        <taxon>Alphaproteobacteria</taxon>
        <taxon>Rhodobacterales</taxon>
        <taxon>Roseobacteraceae</taxon>
        <taxon>Roseovarius</taxon>
    </lineage>
</organism>
<dbReference type="CDD" id="cd10936">
    <property type="entry name" value="CE4_DAC2"/>
    <property type="match status" value="1"/>
</dbReference>